<dbReference type="InterPro" id="IPR011006">
    <property type="entry name" value="CheY-like_superfamily"/>
</dbReference>
<dbReference type="GO" id="GO:0005634">
    <property type="term" value="C:nucleus"/>
    <property type="evidence" value="ECO:0007669"/>
    <property type="project" value="UniProtKB-SubCell"/>
</dbReference>
<keyword evidence="4" id="KW-0805">Transcription regulation</keyword>
<dbReference type="GO" id="GO:0000160">
    <property type="term" value="P:phosphorelay signal transduction system"/>
    <property type="evidence" value="ECO:0007669"/>
    <property type="project" value="UniProtKB-KW"/>
</dbReference>
<evidence type="ECO:0000259" key="10">
    <source>
        <dbReference type="PROSITE" id="PS50110"/>
    </source>
</evidence>
<dbReference type="PROSITE" id="PS50110">
    <property type="entry name" value="RESPONSE_REGULATORY"/>
    <property type="match status" value="1"/>
</dbReference>
<dbReference type="PROSITE" id="PS51294">
    <property type="entry name" value="HTH_MYB"/>
    <property type="match status" value="1"/>
</dbReference>
<evidence type="ECO:0000313" key="13">
    <source>
        <dbReference type="Proteomes" id="UP000626092"/>
    </source>
</evidence>
<evidence type="ECO:0000256" key="1">
    <source>
        <dbReference type="ARBA" id="ARBA00004123"/>
    </source>
</evidence>
<dbReference type="InterPro" id="IPR017930">
    <property type="entry name" value="Myb_dom"/>
</dbReference>
<proteinExistence type="predicted"/>
<feature type="domain" description="HTH myb-type" evidence="11">
    <location>
        <begin position="273"/>
        <end position="324"/>
    </location>
</feature>
<dbReference type="Pfam" id="PF00249">
    <property type="entry name" value="Myb_DNA-binding"/>
    <property type="match status" value="1"/>
</dbReference>
<keyword evidence="3" id="KW-0902">Two-component regulatory system</keyword>
<feature type="domain" description="Response regulatory" evidence="10">
    <location>
        <begin position="19"/>
        <end position="185"/>
    </location>
</feature>
<gene>
    <name evidence="12" type="ORF">RHSIM_Rhsim08G0129600</name>
</gene>
<evidence type="ECO:0000256" key="4">
    <source>
        <dbReference type="ARBA" id="ARBA00023015"/>
    </source>
</evidence>
<dbReference type="InterPro" id="IPR001789">
    <property type="entry name" value="Sig_transdc_resp-reg_receiver"/>
</dbReference>
<dbReference type="Pfam" id="PF00072">
    <property type="entry name" value="Response_reg"/>
    <property type="match status" value="1"/>
</dbReference>
<dbReference type="NCBIfam" id="TIGR01557">
    <property type="entry name" value="myb_SHAQKYF"/>
    <property type="match status" value="1"/>
</dbReference>
<accession>A0A834LE10</accession>
<dbReference type="AlphaFoldDB" id="A0A834LE10"/>
<dbReference type="Gene3D" id="3.40.50.2300">
    <property type="match status" value="1"/>
</dbReference>
<dbReference type="PANTHER" id="PTHR43874:SF87">
    <property type="entry name" value="HTH MYB-TYPE DOMAIN-CONTAINING PROTEIN"/>
    <property type="match status" value="1"/>
</dbReference>
<dbReference type="OrthoDB" id="1675439at2759"/>
<organism evidence="12 13">
    <name type="scientific">Rhododendron simsii</name>
    <name type="common">Sims's rhododendron</name>
    <dbReference type="NCBI Taxonomy" id="118357"/>
    <lineage>
        <taxon>Eukaryota</taxon>
        <taxon>Viridiplantae</taxon>
        <taxon>Streptophyta</taxon>
        <taxon>Embryophyta</taxon>
        <taxon>Tracheophyta</taxon>
        <taxon>Spermatophyta</taxon>
        <taxon>Magnoliopsida</taxon>
        <taxon>eudicotyledons</taxon>
        <taxon>Gunneridae</taxon>
        <taxon>Pentapetalae</taxon>
        <taxon>asterids</taxon>
        <taxon>Ericales</taxon>
        <taxon>Ericaceae</taxon>
        <taxon>Ericoideae</taxon>
        <taxon>Rhodoreae</taxon>
        <taxon>Rhododendron</taxon>
    </lineage>
</organism>
<evidence type="ECO:0000259" key="11">
    <source>
        <dbReference type="PROSITE" id="PS51294"/>
    </source>
</evidence>
<dbReference type="EMBL" id="WJXA01000008">
    <property type="protein sequence ID" value="KAF7135486.1"/>
    <property type="molecule type" value="Genomic_DNA"/>
</dbReference>
<feature type="compositionally biased region" description="Basic and acidic residues" evidence="9">
    <location>
        <begin position="220"/>
        <end position="240"/>
    </location>
</feature>
<dbReference type="InterPro" id="IPR001005">
    <property type="entry name" value="SANT/Myb"/>
</dbReference>
<evidence type="ECO:0000256" key="2">
    <source>
        <dbReference type="ARBA" id="ARBA00022553"/>
    </source>
</evidence>
<evidence type="ECO:0000256" key="7">
    <source>
        <dbReference type="ARBA" id="ARBA00023242"/>
    </source>
</evidence>
<feature type="compositionally biased region" description="Basic and acidic residues" evidence="9">
    <location>
        <begin position="321"/>
        <end position="331"/>
    </location>
</feature>
<feature type="modified residue" description="4-aspartylphosphate" evidence="8">
    <location>
        <position position="122"/>
    </location>
</feature>
<dbReference type="SMART" id="SM00448">
    <property type="entry name" value="REC"/>
    <property type="match status" value="1"/>
</dbReference>
<feature type="region of interest" description="Disordered" evidence="9">
    <location>
        <begin position="321"/>
        <end position="363"/>
    </location>
</feature>
<keyword evidence="6" id="KW-0804">Transcription</keyword>
<dbReference type="PANTHER" id="PTHR43874">
    <property type="entry name" value="TWO-COMPONENT RESPONSE REGULATOR"/>
    <property type="match status" value="1"/>
</dbReference>
<name>A0A834LE10_RHOSS</name>
<dbReference type="InterPro" id="IPR045279">
    <property type="entry name" value="ARR-like"/>
</dbReference>
<dbReference type="InterPro" id="IPR009057">
    <property type="entry name" value="Homeodomain-like_sf"/>
</dbReference>
<evidence type="ECO:0000313" key="12">
    <source>
        <dbReference type="EMBL" id="KAF7135486.1"/>
    </source>
</evidence>
<protein>
    <submittedName>
        <fullName evidence="12">Uncharacterized protein</fullName>
    </submittedName>
</protein>
<reference evidence="12" key="1">
    <citation type="submission" date="2019-11" db="EMBL/GenBank/DDBJ databases">
        <authorList>
            <person name="Liu Y."/>
            <person name="Hou J."/>
            <person name="Li T.-Q."/>
            <person name="Guan C.-H."/>
            <person name="Wu X."/>
            <person name="Wu H.-Z."/>
            <person name="Ling F."/>
            <person name="Zhang R."/>
            <person name="Shi X.-G."/>
            <person name="Ren J.-P."/>
            <person name="Chen E.-F."/>
            <person name="Sun J.-M."/>
        </authorList>
    </citation>
    <scope>NUCLEOTIDE SEQUENCE</scope>
    <source>
        <strain evidence="12">Adult_tree_wgs_1</strain>
        <tissue evidence="12">Leaves</tissue>
    </source>
</reference>
<dbReference type="GO" id="GO:0009736">
    <property type="term" value="P:cytokinin-activated signaling pathway"/>
    <property type="evidence" value="ECO:0007669"/>
    <property type="project" value="InterPro"/>
</dbReference>
<keyword evidence="13" id="KW-1185">Reference proteome</keyword>
<evidence type="ECO:0000256" key="9">
    <source>
        <dbReference type="SAM" id="MobiDB-lite"/>
    </source>
</evidence>
<keyword evidence="5" id="KW-0010">Activator</keyword>
<evidence type="ECO:0000256" key="8">
    <source>
        <dbReference type="PROSITE-ProRule" id="PRU00169"/>
    </source>
</evidence>
<keyword evidence="7" id="KW-0539">Nucleus</keyword>
<dbReference type="SUPFAM" id="SSF46689">
    <property type="entry name" value="Homeodomain-like"/>
    <property type="match status" value="1"/>
</dbReference>
<sequence>MGDPRGVVSSCHSFTQEIHVLLVDHEKETLVSMARMLEFYAYKDLILSVISATFCKLSFKFYKEIKCLLHHRTSSLNLSRNLIIYLHVSTWIDLSVTAVQSGSTALSLLLDGNNQFDLVLTDIHLPDINSFMLLQESLNRELPTVFMSADEDAMLAKIALENGACFFLEKPTSSNVLKGLWQHVIKERLCKAKMYGKKENLHQHEMSNQNGIRIWNSKESNLEGKNDSDTSSRKAKDGGKKKARHIGIGTIADDEAGESKGSRKSAKKFCTEWTDELHRKFMAAVDHLGEGRCYPKEILELMNVPGLTRMQVASHLQKCRNDNWRAPETRKSSASSSQNNGSPYKFGSRKFGSMPRLQKNSSSYPETSYLEESWVHQTGPGIYSTLGNSFLGNREGESYSVQLIQAQAHVVPNCVGDNIPTHNSSIQSNEGQIGTHGINNVTYNGIYLNATSNDTRDQNSGSKLGKKTNQKLRATPSYFGNATFGADSHSSASNQTPIPDDFFDFLPEIEGTHGFSKYLGGSTTMSYGSIPETNNAFDVEPIFFDRVSLNKFH</sequence>
<dbReference type="InterPro" id="IPR006447">
    <property type="entry name" value="Myb_dom_plants"/>
</dbReference>
<dbReference type="GO" id="GO:0003677">
    <property type="term" value="F:DNA binding"/>
    <property type="evidence" value="ECO:0007669"/>
    <property type="project" value="InterPro"/>
</dbReference>
<keyword evidence="2 8" id="KW-0597">Phosphoprotein</keyword>
<dbReference type="Gene3D" id="1.10.10.60">
    <property type="entry name" value="Homeodomain-like"/>
    <property type="match status" value="1"/>
</dbReference>
<dbReference type="SUPFAM" id="SSF52172">
    <property type="entry name" value="CheY-like"/>
    <property type="match status" value="1"/>
</dbReference>
<evidence type="ECO:0000256" key="6">
    <source>
        <dbReference type="ARBA" id="ARBA00023163"/>
    </source>
</evidence>
<feature type="region of interest" description="Disordered" evidence="9">
    <location>
        <begin position="218"/>
        <end position="265"/>
    </location>
</feature>
<dbReference type="Proteomes" id="UP000626092">
    <property type="component" value="Unassembled WGS sequence"/>
</dbReference>
<dbReference type="FunFam" id="1.10.10.60:FF:000007">
    <property type="entry name" value="Two-component response regulator"/>
    <property type="match status" value="1"/>
</dbReference>
<evidence type="ECO:0000256" key="3">
    <source>
        <dbReference type="ARBA" id="ARBA00023012"/>
    </source>
</evidence>
<comment type="caution">
    <text evidence="12">The sequence shown here is derived from an EMBL/GenBank/DDBJ whole genome shotgun (WGS) entry which is preliminary data.</text>
</comment>
<evidence type="ECO:0000256" key="5">
    <source>
        <dbReference type="ARBA" id="ARBA00023159"/>
    </source>
</evidence>
<comment type="subcellular location">
    <subcellularLocation>
        <location evidence="1">Nucleus</location>
    </subcellularLocation>
</comment>